<reference evidence="11" key="1">
    <citation type="journal article" date="2024" name="Int. J. Syst. Evol. Microbiol.">
        <title>Methylomarinovum tepidoasis sp. nov., a moderately thermophilic methanotroph of the family Methylothermaceae isolated from a deep-sea hydrothermal field.</title>
        <authorList>
            <person name="Hirayama H."/>
            <person name="Takaki Y."/>
            <person name="Abe M."/>
            <person name="Miyazaki M."/>
            <person name="Uematsu K."/>
            <person name="Matsui Y."/>
            <person name="Takai K."/>
        </authorList>
    </citation>
    <scope>NUCLEOTIDE SEQUENCE [LARGE SCALE GENOMIC DNA]</scope>
    <source>
        <strain evidence="11">IT-9</strain>
    </source>
</reference>
<dbReference type="Pfam" id="PF14559">
    <property type="entry name" value="TPR_19"/>
    <property type="match status" value="1"/>
</dbReference>
<keyword evidence="4 8" id="KW-0574">Periplasm</keyword>
<evidence type="ECO:0000256" key="4">
    <source>
        <dbReference type="ARBA" id="ARBA00022764"/>
    </source>
</evidence>
<dbReference type="Pfam" id="PF01435">
    <property type="entry name" value="Peptidase_M48"/>
    <property type="match status" value="1"/>
</dbReference>
<dbReference type="PANTHER" id="PTHR22726">
    <property type="entry name" value="METALLOENDOPEPTIDASE OMA1"/>
    <property type="match status" value="1"/>
</dbReference>
<dbReference type="GO" id="GO:0042597">
    <property type="term" value="C:periplasmic space"/>
    <property type="evidence" value="ECO:0007669"/>
    <property type="project" value="UniProtKB-SubCell"/>
</dbReference>
<feature type="chain" id="PRO_5043062985" description="Putative beta-barrel assembly-enhancing protease" evidence="8">
    <location>
        <begin position="18"/>
        <end position="475"/>
    </location>
</feature>
<keyword evidence="3 8" id="KW-0732">Signal</keyword>
<dbReference type="GO" id="GO:0016020">
    <property type="term" value="C:membrane"/>
    <property type="evidence" value="ECO:0007669"/>
    <property type="project" value="InterPro"/>
</dbReference>
<dbReference type="InterPro" id="IPR051156">
    <property type="entry name" value="Mito/Outer_Membr_Metalloprot"/>
</dbReference>
<evidence type="ECO:0000256" key="8">
    <source>
        <dbReference type="HAMAP-Rule" id="MF_00997"/>
    </source>
</evidence>
<gene>
    <name evidence="10" type="ORF">MIT9_P0460</name>
</gene>
<evidence type="ECO:0000256" key="2">
    <source>
        <dbReference type="ARBA" id="ARBA00022723"/>
    </source>
</evidence>
<evidence type="ECO:0000256" key="1">
    <source>
        <dbReference type="ARBA" id="ARBA00022670"/>
    </source>
</evidence>
<feature type="signal peptide" evidence="8">
    <location>
        <begin position="1"/>
        <end position="17"/>
    </location>
</feature>
<keyword evidence="7 8" id="KW-0482">Metalloprotease</keyword>
<keyword evidence="1 8" id="KW-0645">Protease</keyword>
<name>A0AAU9BXX0_9GAMM</name>
<comment type="function">
    <text evidence="8">Functions as both a chaperone and a metalloprotease. Maintains the integrity of the outer membrane by promoting either the assembly or the elimination of outer membrane proteins, depending on their folding state.</text>
</comment>
<feature type="binding site" evidence="8">
    <location>
        <position position="129"/>
    </location>
    <ligand>
        <name>Zn(2+)</name>
        <dbReference type="ChEBI" id="CHEBI:29105"/>
        <note>catalytic</note>
    </ligand>
</feature>
<evidence type="ECO:0000256" key="3">
    <source>
        <dbReference type="ARBA" id="ARBA00022729"/>
    </source>
</evidence>
<keyword evidence="5 8" id="KW-0378">Hydrolase</keyword>
<dbReference type="AlphaFoldDB" id="A0AAU9BXX0"/>
<evidence type="ECO:0000256" key="7">
    <source>
        <dbReference type="ARBA" id="ARBA00023049"/>
    </source>
</evidence>
<dbReference type="Gene3D" id="3.30.2010.10">
    <property type="entry name" value="Metalloproteases ('zincins'), catalytic domain"/>
    <property type="match status" value="1"/>
</dbReference>
<dbReference type="GO" id="GO:0051603">
    <property type="term" value="P:proteolysis involved in protein catabolic process"/>
    <property type="evidence" value="ECO:0007669"/>
    <property type="project" value="TreeGrafter"/>
</dbReference>
<dbReference type="SUPFAM" id="SSF48452">
    <property type="entry name" value="TPR-like"/>
    <property type="match status" value="1"/>
</dbReference>
<evidence type="ECO:0000256" key="5">
    <source>
        <dbReference type="ARBA" id="ARBA00022801"/>
    </source>
</evidence>
<dbReference type="InterPro" id="IPR001915">
    <property type="entry name" value="Peptidase_M48"/>
</dbReference>
<dbReference type="PANTHER" id="PTHR22726:SF1">
    <property type="entry name" value="METALLOENDOPEPTIDASE OMA1, MITOCHONDRIAL"/>
    <property type="match status" value="1"/>
</dbReference>
<dbReference type="InterPro" id="IPR030873">
    <property type="entry name" value="Protease_BepA"/>
</dbReference>
<dbReference type="GO" id="GO:0004222">
    <property type="term" value="F:metalloendopeptidase activity"/>
    <property type="evidence" value="ECO:0007669"/>
    <property type="project" value="InterPro"/>
</dbReference>
<comment type="similarity">
    <text evidence="8">Belongs to the peptidase M48 family. BepA subfamily.</text>
</comment>
<keyword evidence="6 8" id="KW-0862">Zinc</keyword>
<dbReference type="InterPro" id="IPR011990">
    <property type="entry name" value="TPR-like_helical_dom_sf"/>
</dbReference>
<keyword evidence="2 8" id="KW-0479">Metal-binding</keyword>
<organism evidence="10 11">
    <name type="scientific">Methylomarinovum caldicuralii</name>
    <dbReference type="NCBI Taxonomy" id="438856"/>
    <lineage>
        <taxon>Bacteria</taxon>
        <taxon>Pseudomonadati</taxon>
        <taxon>Pseudomonadota</taxon>
        <taxon>Gammaproteobacteria</taxon>
        <taxon>Methylococcales</taxon>
        <taxon>Methylothermaceae</taxon>
        <taxon>Methylomarinovum</taxon>
    </lineage>
</organism>
<feature type="active site" description="Proton donor" evidence="8">
    <location>
        <position position="194"/>
    </location>
</feature>
<evidence type="ECO:0000313" key="11">
    <source>
        <dbReference type="Proteomes" id="UP001321825"/>
    </source>
</evidence>
<feature type="active site" evidence="8">
    <location>
        <position position="126"/>
    </location>
</feature>
<accession>A0AAU9BXX0</accession>
<evidence type="ECO:0000259" key="9">
    <source>
        <dbReference type="Pfam" id="PF01435"/>
    </source>
</evidence>
<feature type="binding site" evidence="8">
    <location>
        <position position="190"/>
    </location>
    <ligand>
        <name>Zn(2+)</name>
        <dbReference type="ChEBI" id="CHEBI:29105"/>
        <note>catalytic</note>
    </ligand>
</feature>
<dbReference type="CDD" id="cd07333">
    <property type="entry name" value="M48C_bepA_like"/>
    <property type="match status" value="1"/>
</dbReference>
<dbReference type="SMART" id="SM00028">
    <property type="entry name" value="TPR"/>
    <property type="match status" value="2"/>
</dbReference>
<dbReference type="Proteomes" id="UP001321825">
    <property type="component" value="Chromosome"/>
</dbReference>
<feature type="binding site" evidence="8">
    <location>
        <position position="125"/>
    </location>
    <ligand>
        <name>Zn(2+)</name>
        <dbReference type="ChEBI" id="CHEBI:29105"/>
        <note>catalytic</note>
    </ligand>
</feature>
<dbReference type="EC" id="3.4.-.-" evidence="8"/>
<evidence type="ECO:0000256" key="6">
    <source>
        <dbReference type="ARBA" id="ARBA00022833"/>
    </source>
</evidence>
<dbReference type="EMBL" id="AP024714">
    <property type="protein sequence ID" value="BCX80882.1"/>
    <property type="molecule type" value="Genomic_DNA"/>
</dbReference>
<proteinExistence type="inferred from homology"/>
<keyword evidence="11" id="KW-1185">Reference proteome</keyword>
<evidence type="ECO:0000313" key="10">
    <source>
        <dbReference type="EMBL" id="BCX80882.1"/>
    </source>
</evidence>
<dbReference type="GO" id="GO:0008270">
    <property type="term" value="F:zinc ion binding"/>
    <property type="evidence" value="ECO:0007669"/>
    <property type="project" value="UniProtKB-UniRule"/>
</dbReference>
<comment type="subcellular location">
    <subcellularLocation>
        <location evidence="8">Periplasm</location>
    </subcellularLocation>
</comment>
<dbReference type="HAMAP" id="MF_00997">
    <property type="entry name" value="Protease_BepA"/>
    <property type="match status" value="1"/>
</dbReference>
<comment type="cofactor">
    <cofactor evidence="8">
        <name>Zn(2+)</name>
        <dbReference type="ChEBI" id="CHEBI:29105"/>
    </cofactor>
    <text evidence="8">Binds 1 zinc ion per subunit.</text>
</comment>
<dbReference type="KEGG" id="mcau:MIT9_P0460"/>
<sequence precursor="true">MARIILLWLLAAGQAAANLPPLPDMGAASDALISPIEERRLGQAFFRNLHQHLDISTDPEIQDYIASLGARLSRASDASGRPFYFFVVMQPEINAFAGPGGYIGVHSGLILATRNESELAAVMAHEIAHVTQNHLKRAIAAAKQLTLPMAAAMLAAILIGTQSPQAAQAALIALQASSLQHQINFTRSHEQEADRIGLQILAESGFDPRAMPSFFERLQQSTRFSGAHIPEFLRTHPVTSSRIADTRARAVEFPYRQYTDSFAYQLTKVKLQVLNGDDLKALRRAFANHARQGTVWQRAAARYGMALIDQRRHRLARSARIFAQLLARFPDQPRFIHGLAGVELAQGRTEAALARYRQALRRFPASSVLRLEYAKALLESGRFENARQLLEDHILERGARQPILFKYLAQAYSGLGQRAEARRYLAEYAYARGDLEEALRHMRAAVKLANGDRILSAITRQRLREFLAEKQAREH</sequence>
<dbReference type="InterPro" id="IPR019734">
    <property type="entry name" value="TPR_rpt"/>
</dbReference>
<dbReference type="RefSeq" id="WP_317705830.1">
    <property type="nucleotide sequence ID" value="NZ_AP024714.1"/>
</dbReference>
<dbReference type="Gene3D" id="1.25.40.10">
    <property type="entry name" value="Tetratricopeptide repeat domain"/>
    <property type="match status" value="1"/>
</dbReference>
<protein>
    <recommendedName>
        <fullName evidence="8">Putative beta-barrel assembly-enhancing protease</fullName>
        <ecNumber evidence="8">3.4.-.-</ecNumber>
    </recommendedName>
</protein>
<feature type="domain" description="Peptidase M48" evidence="9">
    <location>
        <begin position="62"/>
        <end position="249"/>
    </location>
</feature>